<feature type="region of interest" description="Disordered" evidence="1">
    <location>
        <begin position="70"/>
        <end position="111"/>
    </location>
</feature>
<dbReference type="AlphaFoldDB" id="A0A426XQ14"/>
<sequence>MEAVATDEDREAEVGEAEGKCKGELDLHMIDTMGGGAGEDEVRGLLPTTCRQPTDRGTVRKGYRLQGRAAANRGSACRGGRPLARRLPAGKGSRHLRRGDNDDTVRVREED</sequence>
<protein>
    <submittedName>
        <fullName evidence="2">Uncharacterized protein</fullName>
    </submittedName>
</protein>
<feature type="compositionally biased region" description="Basic and acidic residues" evidence="1">
    <location>
        <begin position="98"/>
        <end position="111"/>
    </location>
</feature>
<dbReference type="Proteomes" id="UP000287651">
    <property type="component" value="Unassembled WGS sequence"/>
</dbReference>
<evidence type="ECO:0000313" key="3">
    <source>
        <dbReference type="Proteomes" id="UP000287651"/>
    </source>
</evidence>
<dbReference type="EMBL" id="AMZH03018465">
    <property type="protein sequence ID" value="RRT41587.1"/>
    <property type="molecule type" value="Genomic_DNA"/>
</dbReference>
<accession>A0A426XQ14</accession>
<name>A0A426XQ14_ENSVE</name>
<gene>
    <name evidence="2" type="ORF">B296_00015095</name>
</gene>
<comment type="caution">
    <text evidence="2">The sequence shown here is derived from an EMBL/GenBank/DDBJ whole genome shotgun (WGS) entry which is preliminary data.</text>
</comment>
<reference evidence="2 3" key="1">
    <citation type="journal article" date="2014" name="Agronomy (Basel)">
        <title>A Draft Genome Sequence for Ensete ventricosum, the Drought-Tolerant Tree Against Hunger.</title>
        <authorList>
            <person name="Harrison J."/>
            <person name="Moore K.A."/>
            <person name="Paszkiewicz K."/>
            <person name="Jones T."/>
            <person name="Grant M."/>
            <person name="Ambacheew D."/>
            <person name="Muzemil S."/>
            <person name="Studholme D.J."/>
        </authorList>
    </citation>
    <scope>NUCLEOTIDE SEQUENCE [LARGE SCALE GENOMIC DNA]</scope>
</reference>
<evidence type="ECO:0000256" key="1">
    <source>
        <dbReference type="SAM" id="MobiDB-lite"/>
    </source>
</evidence>
<feature type="region of interest" description="Disordered" evidence="1">
    <location>
        <begin position="32"/>
        <end position="57"/>
    </location>
</feature>
<evidence type="ECO:0000313" key="2">
    <source>
        <dbReference type="EMBL" id="RRT41587.1"/>
    </source>
</evidence>
<organism evidence="2 3">
    <name type="scientific">Ensete ventricosum</name>
    <name type="common">Abyssinian banana</name>
    <name type="synonym">Musa ensete</name>
    <dbReference type="NCBI Taxonomy" id="4639"/>
    <lineage>
        <taxon>Eukaryota</taxon>
        <taxon>Viridiplantae</taxon>
        <taxon>Streptophyta</taxon>
        <taxon>Embryophyta</taxon>
        <taxon>Tracheophyta</taxon>
        <taxon>Spermatophyta</taxon>
        <taxon>Magnoliopsida</taxon>
        <taxon>Liliopsida</taxon>
        <taxon>Zingiberales</taxon>
        <taxon>Musaceae</taxon>
        <taxon>Ensete</taxon>
    </lineage>
</organism>
<proteinExistence type="predicted"/>